<feature type="DNA-binding region" description="H-T-H motif" evidence="4">
    <location>
        <begin position="33"/>
        <end position="52"/>
    </location>
</feature>
<dbReference type="EMBL" id="JFHR01000052">
    <property type="protein sequence ID" value="KEQ52073.1"/>
    <property type="molecule type" value="Genomic_DNA"/>
</dbReference>
<dbReference type="InterPro" id="IPR009057">
    <property type="entry name" value="Homeodomain-like_sf"/>
</dbReference>
<dbReference type="InterPro" id="IPR050109">
    <property type="entry name" value="HTH-type_TetR-like_transc_reg"/>
</dbReference>
<feature type="domain" description="HTH tetR-type" evidence="5">
    <location>
        <begin position="10"/>
        <end position="70"/>
    </location>
</feature>
<evidence type="ECO:0000256" key="3">
    <source>
        <dbReference type="ARBA" id="ARBA00023163"/>
    </source>
</evidence>
<evidence type="ECO:0000256" key="2">
    <source>
        <dbReference type="ARBA" id="ARBA00023125"/>
    </source>
</evidence>
<dbReference type="SUPFAM" id="SSF46689">
    <property type="entry name" value="Homeodomain-like"/>
    <property type="match status" value="1"/>
</dbReference>
<proteinExistence type="predicted"/>
<dbReference type="eggNOG" id="COG1309">
    <property type="taxonomic scope" value="Bacteria"/>
</dbReference>
<dbReference type="FunFam" id="1.10.10.60:FF:000141">
    <property type="entry name" value="TetR family transcriptional regulator"/>
    <property type="match status" value="1"/>
</dbReference>
<dbReference type="PRINTS" id="PR00455">
    <property type="entry name" value="HTHTETR"/>
</dbReference>
<dbReference type="Pfam" id="PF00440">
    <property type="entry name" value="TetR_N"/>
    <property type="match status" value="1"/>
</dbReference>
<evidence type="ECO:0000256" key="1">
    <source>
        <dbReference type="ARBA" id="ARBA00023015"/>
    </source>
</evidence>
<name>A0A081RA50_SPHCR</name>
<gene>
    <name evidence="6" type="ORF">BV95_03625</name>
</gene>
<dbReference type="PANTHER" id="PTHR30055">
    <property type="entry name" value="HTH-TYPE TRANSCRIPTIONAL REGULATOR RUTR"/>
    <property type="match status" value="1"/>
</dbReference>
<dbReference type="Gene3D" id="1.10.10.60">
    <property type="entry name" value="Homeodomain-like"/>
    <property type="match status" value="1"/>
</dbReference>
<dbReference type="GO" id="GO:0003700">
    <property type="term" value="F:DNA-binding transcription factor activity"/>
    <property type="evidence" value="ECO:0007669"/>
    <property type="project" value="TreeGrafter"/>
</dbReference>
<reference evidence="6 7" key="1">
    <citation type="submission" date="2014-02" db="EMBL/GenBank/DDBJ databases">
        <title>Whole genome sequence of Sphingobium chlorophenolicum NBRC 16172.</title>
        <authorList>
            <person name="Gan H.M."/>
            <person name="Gan H.Y."/>
            <person name="Chew T.H."/>
            <person name="Savka M.A."/>
        </authorList>
    </citation>
    <scope>NUCLEOTIDE SEQUENCE [LARGE SCALE GENOMIC DNA]</scope>
    <source>
        <strain evidence="6 7">NBRC 16172</strain>
    </source>
</reference>
<dbReference type="PANTHER" id="PTHR30055:SF146">
    <property type="entry name" value="HTH-TYPE TRANSCRIPTIONAL DUAL REGULATOR CECR"/>
    <property type="match status" value="1"/>
</dbReference>
<dbReference type="InterPro" id="IPR039536">
    <property type="entry name" value="TetR_C_Proteobacteria"/>
</dbReference>
<organism evidence="6 7">
    <name type="scientific">Sphingobium chlorophenolicum</name>
    <dbReference type="NCBI Taxonomy" id="46429"/>
    <lineage>
        <taxon>Bacteria</taxon>
        <taxon>Pseudomonadati</taxon>
        <taxon>Pseudomonadota</taxon>
        <taxon>Alphaproteobacteria</taxon>
        <taxon>Sphingomonadales</taxon>
        <taxon>Sphingomonadaceae</taxon>
        <taxon>Sphingobium</taxon>
    </lineage>
</organism>
<evidence type="ECO:0000259" key="5">
    <source>
        <dbReference type="PROSITE" id="PS50977"/>
    </source>
</evidence>
<dbReference type="AlphaFoldDB" id="A0A081RA50"/>
<dbReference type="PROSITE" id="PS50977">
    <property type="entry name" value="HTH_TETR_2"/>
    <property type="match status" value="1"/>
</dbReference>
<dbReference type="Proteomes" id="UP000028411">
    <property type="component" value="Unassembled WGS sequence"/>
</dbReference>
<dbReference type="PATRIC" id="fig|46429.4.peg.3613"/>
<dbReference type="GO" id="GO:0000976">
    <property type="term" value="F:transcription cis-regulatory region binding"/>
    <property type="evidence" value="ECO:0007669"/>
    <property type="project" value="TreeGrafter"/>
</dbReference>
<accession>A0A081RA50</accession>
<evidence type="ECO:0000313" key="6">
    <source>
        <dbReference type="EMBL" id="KEQ52073.1"/>
    </source>
</evidence>
<keyword evidence="2 4" id="KW-0238">DNA-binding</keyword>
<evidence type="ECO:0000256" key="4">
    <source>
        <dbReference type="PROSITE-ProRule" id="PRU00335"/>
    </source>
</evidence>
<dbReference type="Pfam" id="PF14246">
    <property type="entry name" value="TetR_C_7"/>
    <property type="match status" value="1"/>
</dbReference>
<dbReference type="InterPro" id="IPR001647">
    <property type="entry name" value="HTH_TetR"/>
</dbReference>
<sequence>MENGHDRRSAQRREEILATATEVFFAKGFSRTSIDDVLERIGGSKRTLYRHFPGKEALFTAIVTTFSDRASNFAPVTQSGELRPLLLELGQHYLENLLSKDVVAMFRMAVAEAPHFPEVTKVVYENGPKRACELLAKKFSEYNVSGKEKIEDPAEAAQAFLAALRGDLFFRVLLTAYEPTSTQVKKSVAAAADQFVKSHVTGGK</sequence>
<protein>
    <submittedName>
        <fullName evidence="6">TetR family transcriptional regulator</fullName>
    </submittedName>
</protein>
<comment type="caution">
    <text evidence="6">The sequence shown here is derived from an EMBL/GenBank/DDBJ whole genome shotgun (WGS) entry which is preliminary data.</text>
</comment>
<keyword evidence="1" id="KW-0805">Transcription regulation</keyword>
<keyword evidence="3" id="KW-0804">Transcription</keyword>
<dbReference type="Gene3D" id="1.10.357.10">
    <property type="entry name" value="Tetracycline Repressor, domain 2"/>
    <property type="match status" value="1"/>
</dbReference>
<evidence type="ECO:0000313" key="7">
    <source>
        <dbReference type="Proteomes" id="UP000028411"/>
    </source>
</evidence>